<dbReference type="EMBL" id="MCFK01005294">
    <property type="protein sequence ID" value="RKF60240.1"/>
    <property type="molecule type" value="Genomic_DNA"/>
</dbReference>
<protein>
    <submittedName>
        <fullName evidence="1">Uncharacterized protein</fullName>
    </submittedName>
</protein>
<dbReference type="Proteomes" id="UP000286134">
    <property type="component" value="Unassembled WGS sequence"/>
</dbReference>
<proteinExistence type="predicted"/>
<reference evidence="1 2" key="1">
    <citation type="journal article" date="2018" name="BMC Genomics">
        <title>Comparative genome analyses reveal sequence features reflecting distinct modes of host-adaptation between dicot and monocot powdery mildew.</title>
        <authorList>
            <person name="Wu Y."/>
            <person name="Ma X."/>
            <person name="Pan Z."/>
            <person name="Kale S.D."/>
            <person name="Song Y."/>
            <person name="King H."/>
            <person name="Zhang Q."/>
            <person name="Presley C."/>
            <person name="Deng X."/>
            <person name="Wei C.I."/>
            <person name="Xiao S."/>
        </authorList>
    </citation>
    <scope>NUCLEOTIDE SEQUENCE [LARGE SCALE GENOMIC DNA]</scope>
    <source>
        <strain evidence="1">UMSG2</strain>
    </source>
</reference>
<sequence>SDSTKNHKIIAGSKEYEVEAWGSCTVEVRTPNGKGHILLNRAAYIPDFMNSLVSLPKLVNKGVHWSSRFPDRLKKSDGSLFCHLFKSGDHIVFEPQENKVNFKEGKNRFKNCAVNSKIKDNYKPSYYRHKTFSKDQLHRILGHPSPEVIDHVENSVRDGNISIVGENEILRALEWESVDQSMSLEKSVFIDEDIIEDTIPVPIGYRKNITNKDNNIHKASDEQELGVYKVSGHQNKKEILYTKDGNRDLPKAKGNSAKRAALINPDIDEGNILAQEEREIKLKKELWLISITSLSVPHFRKRREIQNGQEKLFHHRQKNGTK</sequence>
<dbReference type="OrthoDB" id="5072551at2759"/>
<accession>A0A420HS27</accession>
<dbReference type="AlphaFoldDB" id="A0A420HS27"/>
<gene>
    <name evidence="1" type="ORF">OnM2_052044</name>
</gene>
<evidence type="ECO:0000313" key="2">
    <source>
        <dbReference type="Proteomes" id="UP000286134"/>
    </source>
</evidence>
<organism evidence="1 2">
    <name type="scientific">Erysiphe neolycopersici</name>
    <dbReference type="NCBI Taxonomy" id="212602"/>
    <lineage>
        <taxon>Eukaryota</taxon>
        <taxon>Fungi</taxon>
        <taxon>Dikarya</taxon>
        <taxon>Ascomycota</taxon>
        <taxon>Pezizomycotina</taxon>
        <taxon>Leotiomycetes</taxon>
        <taxon>Erysiphales</taxon>
        <taxon>Erysiphaceae</taxon>
        <taxon>Erysiphe</taxon>
    </lineage>
</organism>
<comment type="caution">
    <text evidence="1">The sequence shown here is derived from an EMBL/GenBank/DDBJ whole genome shotgun (WGS) entry which is preliminary data.</text>
</comment>
<evidence type="ECO:0000313" key="1">
    <source>
        <dbReference type="EMBL" id="RKF60240.1"/>
    </source>
</evidence>
<feature type="non-terminal residue" evidence="1">
    <location>
        <position position="1"/>
    </location>
</feature>
<name>A0A420HS27_9PEZI</name>
<keyword evidence="2" id="KW-1185">Reference proteome</keyword>